<evidence type="ECO:0000259" key="2">
    <source>
        <dbReference type="Pfam" id="PF14226"/>
    </source>
</evidence>
<name>A0A401H147_9APHY</name>
<keyword evidence="4" id="KW-1185">Reference proteome</keyword>
<dbReference type="InterPro" id="IPR050231">
    <property type="entry name" value="Iron_ascorbate_oxido_reductase"/>
</dbReference>
<feature type="domain" description="Isopenicillin N synthase-like Fe(2+) 2OG dioxygenase" evidence="1">
    <location>
        <begin position="202"/>
        <end position="296"/>
    </location>
</feature>
<dbReference type="OrthoDB" id="406156at2759"/>
<evidence type="ECO:0000313" key="4">
    <source>
        <dbReference type="Proteomes" id="UP000287166"/>
    </source>
</evidence>
<evidence type="ECO:0000313" key="3">
    <source>
        <dbReference type="EMBL" id="GBE88138.1"/>
    </source>
</evidence>
<dbReference type="InterPro" id="IPR027443">
    <property type="entry name" value="IPNS-like_sf"/>
</dbReference>
<protein>
    <submittedName>
        <fullName evidence="3">UPF0676 protein</fullName>
    </submittedName>
</protein>
<evidence type="ECO:0000259" key="1">
    <source>
        <dbReference type="Pfam" id="PF03171"/>
    </source>
</evidence>
<organism evidence="3 4">
    <name type="scientific">Sparassis crispa</name>
    <dbReference type="NCBI Taxonomy" id="139825"/>
    <lineage>
        <taxon>Eukaryota</taxon>
        <taxon>Fungi</taxon>
        <taxon>Dikarya</taxon>
        <taxon>Basidiomycota</taxon>
        <taxon>Agaricomycotina</taxon>
        <taxon>Agaricomycetes</taxon>
        <taxon>Polyporales</taxon>
        <taxon>Sparassidaceae</taxon>
        <taxon>Sparassis</taxon>
    </lineage>
</organism>
<gene>
    <name evidence="3" type="ORF">SCP_1203680</name>
</gene>
<dbReference type="STRING" id="139825.A0A401H147"/>
<reference evidence="3 4" key="1">
    <citation type="journal article" date="2018" name="Sci. Rep.">
        <title>Genome sequence of the cauliflower mushroom Sparassis crispa (Hanabiratake) and its association with beneficial usage.</title>
        <authorList>
            <person name="Kiyama R."/>
            <person name="Furutani Y."/>
            <person name="Kawaguchi K."/>
            <person name="Nakanishi T."/>
        </authorList>
    </citation>
    <scope>NUCLEOTIDE SEQUENCE [LARGE SCALE GENOMIC DNA]</scope>
</reference>
<feature type="domain" description="Non-haem dioxygenase N-terminal" evidence="2">
    <location>
        <begin position="29"/>
        <end position="126"/>
    </location>
</feature>
<dbReference type="Gene3D" id="2.60.120.330">
    <property type="entry name" value="B-lactam Antibiotic, Isopenicillin N Synthase, Chain"/>
    <property type="match status" value="1"/>
</dbReference>
<dbReference type="InterPro" id="IPR044861">
    <property type="entry name" value="IPNS-like_FE2OG_OXY"/>
</dbReference>
<comment type="caution">
    <text evidence="3">The sequence shown here is derived from an EMBL/GenBank/DDBJ whole genome shotgun (WGS) entry which is preliminary data.</text>
</comment>
<dbReference type="RefSeq" id="XP_027619051.1">
    <property type="nucleotide sequence ID" value="XM_027763250.1"/>
</dbReference>
<proteinExistence type="predicted"/>
<dbReference type="AlphaFoldDB" id="A0A401H147"/>
<accession>A0A401H147</accession>
<dbReference type="InterPro" id="IPR026992">
    <property type="entry name" value="DIOX_N"/>
</dbReference>
<dbReference type="SUPFAM" id="SSF51197">
    <property type="entry name" value="Clavaminate synthase-like"/>
    <property type="match status" value="1"/>
</dbReference>
<dbReference type="Pfam" id="PF14226">
    <property type="entry name" value="DIOX_N"/>
    <property type="match status" value="1"/>
</dbReference>
<dbReference type="GeneID" id="38785055"/>
<dbReference type="PANTHER" id="PTHR47990">
    <property type="entry name" value="2-OXOGLUTARATE (2OG) AND FE(II)-DEPENDENT OXYGENASE SUPERFAMILY PROTEIN-RELATED"/>
    <property type="match status" value="1"/>
</dbReference>
<sequence>MPVPVPELGSFNFVPETKEDLDWADLVTLDFNLFATAEGKKALAATFVKAVREYGFFYVKNFNISQERVNRQFSVGKQFYELPLEEKLKYVPEGLEDGYYNGYVPAGRRILDPVSGLRDRVEVYNIPKFNGDFEHQHPAIIQEHISEIEEFARSLHTEVLDPLHVLLALALELPEDYFLNIHRYDVKSEDHLRYMKYSKYTPEENLKIGKKWVDGHTDLGSFTLLFRQPVAALQIKNPINGEWKWVKPQDGTITVNTCDALNFLTGGYVKSTIHRVTSPPKDQEHVDRLGLLYFSRPNNEVVLATVKDSPVLQQEGLTQNNFENDGHKVPTMEEWTFAKQKWQRVNNIARGDLKHETAQILPGFREQVYA</sequence>
<dbReference type="EMBL" id="BFAD01000012">
    <property type="protein sequence ID" value="GBE88138.1"/>
    <property type="molecule type" value="Genomic_DNA"/>
</dbReference>
<dbReference type="PRINTS" id="PR00682">
    <property type="entry name" value="IPNSYNTHASE"/>
</dbReference>
<dbReference type="Pfam" id="PF03171">
    <property type="entry name" value="2OG-FeII_Oxy"/>
    <property type="match status" value="1"/>
</dbReference>
<dbReference type="FunFam" id="2.60.120.330:FF:000040">
    <property type="entry name" value="Chromosome 21, whole genome shotgun sequence"/>
    <property type="match status" value="1"/>
</dbReference>
<dbReference type="Proteomes" id="UP000287166">
    <property type="component" value="Unassembled WGS sequence"/>
</dbReference>
<dbReference type="InParanoid" id="A0A401H147"/>